<dbReference type="AlphaFoldDB" id="A0A420W5N8"/>
<dbReference type="InterPro" id="IPR003593">
    <property type="entry name" value="AAA+_ATPase"/>
</dbReference>
<keyword evidence="7" id="KW-1185">Reference proteome</keyword>
<dbReference type="InterPro" id="IPR050095">
    <property type="entry name" value="ECF_ABC_transporter_ATP-bd"/>
</dbReference>
<evidence type="ECO:0000256" key="3">
    <source>
        <dbReference type="ARBA" id="ARBA00022741"/>
    </source>
</evidence>
<dbReference type="InterPro" id="IPR027417">
    <property type="entry name" value="P-loop_NTPase"/>
</dbReference>
<name>A0A420W5N8_9BACT</name>
<dbReference type="InterPro" id="IPR003439">
    <property type="entry name" value="ABC_transporter-like_ATP-bd"/>
</dbReference>
<keyword evidence="4 6" id="KW-0067">ATP-binding</keyword>
<dbReference type="OrthoDB" id="197875at2"/>
<dbReference type="PROSITE" id="PS50893">
    <property type="entry name" value="ABC_TRANSPORTER_2"/>
    <property type="match status" value="1"/>
</dbReference>
<evidence type="ECO:0000256" key="2">
    <source>
        <dbReference type="ARBA" id="ARBA00022448"/>
    </source>
</evidence>
<keyword evidence="2" id="KW-0813">Transport</keyword>
<comment type="similarity">
    <text evidence="1">Belongs to the ABC transporter superfamily.</text>
</comment>
<evidence type="ECO:0000256" key="4">
    <source>
        <dbReference type="ARBA" id="ARBA00022840"/>
    </source>
</evidence>
<organism evidence="6 7">
    <name type="scientific">Thermovibrio guaymasensis</name>
    <dbReference type="NCBI Taxonomy" id="240167"/>
    <lineage>
        <taxon>Bacteria</taxon>
        <taxon>Pseudomonadati</taxon>
        <taxon>Aquificota</taxon>
        <taxon>Aquificia</taxon>
        <taxon>Desulfurobacteriales</taxon>
        <taxon>Desulfurobacteriaceae</taxon>
        <taxon>Thermovibrio</taxon>
    </lineage>
</organism>
<evidence type="ECO:0000313" key="6">
    <source>
        <dbReference type="EMBL" id="RKQ60338.1"/>
    </source>
</evidence>
<sequence length="210" mass="24141">MEVLRVEDLWVKVEGREVLKGVNFSIKEREKVLIVGDNGSGKTTLAETIMGFIRPDRGRILFKGKELKGEEDFNQIRRKIGYCFQNPDEQLFCPTVEEEIAFAPLALGKKREEVEEIVKELLKTFQIEHLRERPTHKLSGGEKRIVSVAAVLSMDPEVLILDEPTLGLDRKRFQILSSFLKETEIPVLLITHEKELIEHLGWRVVRIEGP</sequence>
<dbReference type="RefSeq" id="WP_121171803.1">
    <property type="nucleotide sequence ID" value="NZ_RBIE01000005.1"/>
</dbReference>
<dbReference type="PANTHER" id="PTHR43553:SF24">
    <property type="entry name" value="ENERGY-COUPLING FACTOR TRANSPORTER ATP-BINDING PROTEIN ECFA1"/>
    <property type="match status" value="1"/>
</dbReference>
<proteinExistence type="inferred from homology"/>
<dbReference type="PANTHER" id="PTHR43553">
    <property type="entry name" value="HEAVY METAL TRANSPORTER"/>
    <property type="match status" value="1"/>
</dbReference>
<comment type="caution">
    <text evidence="6">The sequence shown here is derived from an EMBL/GenBank/DDBJ whole genome shotgun (WGS) entry which is preliminary data.</text>
</comment>
<evidence type="ECO:0000313" key="7">
    <source>
        <dbReference type="Proteomes" id="UP000280881"/>
    </source>
</evidence>
<dbReference type="SUPFAM" id="SSF52540">
    <property type="entry name" value="P-loop containing nucleoside triphosphate hydrolases"/>
    <property type="match status" value="1"/>
</dbReference>
<dbReference type="Proteomes" id="UP000280881">
    <property type="component" value="Unassembled WGS sequence"/>
</dbReference>
<dbReference type="GO" id="GO:0005524">
    <property type="term" value="F:ATP binding"/>
    <property type="evidence" value="ECO:0007669"/>
    <property type="project" value="UniProtKB-KW"/>
</dbReference>
<dbReference type="Gene3D" id="3.40.50.300">
    <property type="entry name" value="P-loop containing nucleotide triphosphate hydrolases"/>
    <property type="match status" value="1"/>
</dbReference>
<reference evidence="6 7" key="1">
    <citation type="submission" date="2018-10" db="EMBL/GenBank/DDBJ databases">
        <title>Genomic Encyclopedia of Type Strains, Phase IV (KMG-IV): sequencing the most valuable type-strain genomes for metagenomic binning, comparative biology and taxonomic classification.</title>
        <authorList>
            <person name="Goeker M."/>
        </authorList>
    </citation>
    <scope>NUCLEOTIDE SEQUENCE [LARGE SCALE GENOMIC DNA]</scope>
    <source>
        <strain evidence="6 7">DSM 15521</strain>
    </source>
</reference>
<feature type="domain" description="ABC transporter" evidence="5">
    <location>
        <begin position="4"/>
        <end position="209"/>
    </location>
</feature>
<dbReference type="InterPro" id="IPR015856">
    <property type="entry name" value="ABC_transpr_CbiO/EcfA_su"/>
</dbReference>
<dbReference type="GO" id="GO:0042626">
    <property type="term" value="F:ATPase-coupled transmembrane transporter activity"/>
    <property type="evidence" value="ECO:0007669"/>
    <property type="project" value="TreeGrafter"/>
</dbReference>
<dbReference type="Pfam" id="PF00005">
    <property type="entry name" value="ABC_tran"/>
    <property type="match status" value="1"/>
</dbReference>
<evidence type="ECO:0000259" key="5">
    <source>
        <dbReference type="PROSITE" id="PS50893"/>
    </source>
</evidence>
<gene>
    <name evidence="6" type="ORF">C7457_1595</name>
</gene>
<dbReference type="SMART" id="SM00382">
    <property type="entry name" value="AAA"/>
    <property type="match status" value="1"/>
</dbReference>
<dbReference type="GO" id="GO:0016887">
    <property type="term" value="F:ATP hydrolysis activity"/>
    <property type="evidence" value="ECO:0007669"/>
    <property type="project" value="InterPro"/>
</dbReference>
<protein>
    <submittedName>
        <fullName evidence="6">Cobalt/nickel transport system ATP-binding protein</fullName>
    </submittedName>
</protein>
<keyword evidence="3" id="KW-0547">Nucleotide-binding</keyword>
<dbReference type="EMBL" id="RBIE01000005">
    <property type="protein sequence ID" value="RKQ60338.1"/>
    <property type="molecule type" value="Genomic_DNA"/>
</dbReference>
<dbReference type="GO" id="GO:0043190">
    <property type="term" value="C:ATP-binding cassette (ABC) transporter complex"/>
    <property type="evidence" value="ECO:0007669"/>
    <property type="project" value="TreeGrafter"/>
</dbReference>
<evidence type="ECO:0000256" key="1">
    <source>
        <dbReference type="ARBA" id="ARBA00005417"/>
    </source>
</evidence>
<accession>A0A420W5N8</accession>
<dbReference type="CDD" id="cd03225">
    <property type="entry name" value="ABC_cobalt_CbiO_domain1"/>
    <property type="match status" value="1"/>
</dbReference>